<keyword evidence="9" id="KW-1185">Reference proteome</keyword>
<keyword evidence="1" id="KW-0343">GTPase activation</keyword>
<dbReference type="PANTHER" id="PTHR45686:SF4">
    <property type="entry name" value="ADP-RIBOSYLATION FACTOR GTPASE ACTIVATING PROTEIN 3, ISOFORM H"/>
    <property type="match status" value="1"/>
</dbReference>
<dbReference type="CDD" id="cd08831">
    <property type="entry name" value="ArfGap_ArfGap2_3_like"/>
    <property type="match status" value="1"/>
</dbReference>
<feature type="compositionally biased region" description="Polar residues" evidence="6">
    <location>
        <begin position="185"/>
        <end position="197"/>
    </location>
</feature>
<feature type="domain" description="Arf-GAP" evidence="7">
    <location>
        <begin position="11"/>
        <end position="131"/>
    </location>
</feature>
<feature type="compositionally biased region" description="Low complexity" evidence="6">
    <location>
        <begin position="198"/>
        <end position="214"/>
    </location>
</feature>
<evidence type="ECO:0000313" key="9">
    <source>
        <dbReference type="Proteomes" id="UP000262825"/>
    </source>
</evidence>
<keyword evidence="4" id="KW-0862">Zinc</keyword>
<sequence length="491" mass="54697">MATEVPKEVTNRLFQALQSKHRENRVCFDCGSNNPTWTSVPFGVFLCINCSAVHRNLGTHITFVQSTNLDVWSVDNLRRFKFAGNHKAIEYFNKHGGSQFLSNGSNGKSNNRCDARTKYTSQVAKKYKKHLDSKCLLDEEKYGSEIVLDDMDQDSTGGESNSNSSSTDDFFDNWSKPATPKVLTPRNSPVLQHSQQQNGNKSNTKATATNAASTMRKPLRRSVNSSGSNGTGGSTQPKHSILSSSRKPRSTRIAANKVSKEDADDLFDQFEKEAQEEKLNKAAAGALGSATTNVKIVKHAADEPDMKYNANKNGKKEDIDNLEDDFEEDFEDSSNDTVEQDLKPKFARLGFGMTMNNASQLTNQQKQAKVNSEIKYTGKVAKKFGVQKGISSDEFFQRGSYDEDASREAKEKLQNNFSNATSISSDSYFGKDNEDTEDGEQQQYGGRRSTNSNSFTSRIIDDNDDDFQVLRDAVEQGATKLGNYLRDYLRN</sequence>
<dbReference type="GO" id="GO:0000139">
    <property type="term" value="C:Golgi membrane"/>
    <property type="evidence" value="ECO:0007669"/>
    <property type="project" value="GOC"/>
</dbReference>
<keyword evidence="3 5" id="KW-0863">Zinc-finger</keyword>
<evidence type="ECO:0000256" key="3">
    <source>
        <dbReference type="ARBA" id="ARBA00022771"/>
    </source>
</evidence>
<evidence type="ECO:0000256" key="1">
    <source>
        <dbReference type="ARBA" id="ARBA00022468"/>
    </source>
</evidence>
<evidence type="ECO:0000256" key="5">
    <source>
        <dbReference type="PROSITE-ProRule" id="PRU00288"/>
    </source>
</evidence>
<accession>A0A376B3P3</accession>
<evidence type="ECO:0000256" key="6">
    <source>
        <dbReference type="SAM" id="MobiDB-lite"/>
    </source>
</evidence>
<dbReference type="InterPro" id="IPR037278">
    <property type="entry name" value="ARFGAP/RecO"/>
</dbReference>
<evidence type="ECO:0000313" key="8">
    <source>
        <dbReference type="EMBL" id="SSD58740.1"/>
    </source>
</evidence>
<gene>
    <name evidence="8" type="ORF">SCODWIG_00501</name>
</gene>
<proteinExistence type="predicted"/>
<dbReference type="PANTHER" id="PTHR45686">
    <property type="entry name" value="ADP-RIBOSYLATION FACTOR GTPASE ACTIVATING PROTEIN 3, ISOFORM H-RELATED"/>
    <property type="match status" value="1"/>
</dbReference>
<evidence type="ECO:0000256" key="2">
    <source>
        <dbReference type="ARBA" id="ARBA00022723"/>
    </source>
</evidence>
<evidence type="ECO:0000259" key="7">
    <source>
        <dbReference type="PROSITE" id="PS50115"/>
    </source>
</evidence>
<dbReference type="PRINTS" id="PR00405">
    <property type="entry name" value="REVINTRACTNG"/>
</dbReference>
<dbReference type="GO" id="GO:0005096">
    <property type="term" value="F:GTPase activator activity"/>
    <property type="evidence" value="ECO:0007669"/>
    <property type="project" value="UniProtKB-KW"/>
</dbReference>
<dbReference type="PROSITE" id="PS50115">
    <property type="entry name" value="ARFGAP"/>
    <property type="match status" value="1"/>
</dbReference>
<dbReference type="Proteomes" id="UP000262825">
    <property type="component" value="Unassembled WGS sequence"/>
</dbReference>
<name>A0A376B3P3_9ASCO</name>
<dbReference type="GO" id="GO:0008270">
    <property type="term" value="F:zinc ion binding"/>
    <property type="evidence" value="ECO:0007669"/>
    <property type="project" value="UniProtKB-KW"/>
</dbReference>
<feature type="region of interest" description="Disordered" evidence="6">
    <location>
        <begin position="148"/>
        <end position="260"/>
    </location>
</feature>
<feature type="region of interest" description="Disordered" evidence="6">
    <location>
        <begin position="415"/>
        <end position="460"/>
    </location>
</feature>
<dbReference type="AlphaFoldDB" id="A0A376B3P3"/>
<dbReference type="VEuPathDB" id="FungiDB:SCODWIG_00501"/>
<dbReference type="SUPFAM" id="SSF57863">
    <property type="entry name" value="ArfGap/RecO-like zinc finger"/>
    <property type="match status" value="1"/>
</dbReference>
<dbReference type="Pfam" id="PF01412">
    <property type="entry name" value="ArfGap"/>
    <property type="match status" value="1"/>
</dbReference>
<dbReference type="EMBL" id="UFAJ01000042">
    <property type="protein sequence ID" value="SSD58740.1"/>
    <property type="molecule type" value="Genomic_DNA"/>
</dbReference>
<evidence type="ECO:0000256" key="4">
    <source>
        <dbReference type="ARBA" id="ARBA00022833"/>
    </source>
</evidence>
<dbReference type="InterPro" id="IPR001164">
    <property type="entry name" value="ArfGAP_dom"/>
</dbReference>
<feature type="compositionally biased region" description="Polar residues" evidence="6">
    <location>
        <begin position="415"/>
        <end position="427"/>
    </location>
</feature>
<feature type="compositionally biased region" description="Polar residues" evidence="6">
    <location>
        <begin position="236"/>
        <end position="245"/>
    </location>
</feature>
<dbReference type="GO" id="GO:0048205">
    <property type="term" value="P:COPI coating of Golgi vesicle"/>
    <property type="evidence" value="ECO:0007669"/>
    <property type="project" value="TreeGrafter"/>
</dbReference>
<organism evidence="8 9">
    <name type="scientific">Saccharomycodes ludwigii</name>
    <dbReference type="NCBI Taxonomy" id="36035"/>
    <lineage>
        <taxon>Eukaryota</taxon>
        <taxon>Fungi</taxon>
        <taxon>Dikarya</taxon>
        <taxon>Ascomycota</taxon>
        <taxon>Saccharomycotina</taxon>
        <taxon>Saccharomycetes</taxon>
        <taxon>Saccharomycodales</taxon>
        <taxon>Saccharomycodaceae</taxon>
        <taxon>Saccharomycodes</taxon>
    </lineage>
</organism>
<reference evidence="9" key="1">
    <citation type="submission" date="2018-06" db="EMBL/GenBank/DDBJ databases">
        <authorList>
            <person name="Guldener U."/>
        </authorList>
    </citation>
    <scope>NUCLEOTIDE SEQUENCE [LARGE SCALE GENOMIC DNA]</scope>
    <source>
        <strain evidence="9">UTAD17</strain>
    </source>
</reference>
<feature type="compositionally biased region" description="Low complexity" evidence="6">
    <location>
        <begin position="154"/>
        <end position="168"/>
    </location>
</feature>
<feature type="compositionally biased region" description="Low complexity" evidence="6">
    <location>
        <begin position="447"/>
        <end position="458"/>
    </location>
</feature>
<dbReference type="Gene3D" id="1.10.220.150">
    <property type="entry name" value="Arf GTPase activating protein"/>
    <property type="match status" value="1"/>
</dbReference>
<keyword evidence="2" id="KW-0479">Metal-binding</keyword>
<dbReference type="SMART" id="SM00105">
    <property type="entry name" value="ArfGap"/>
    <property type="match status" value="1"/>
</dbReference>
<dbReference type="InterPro" id="IPR038508">
    <property type="entry name" value="ArfGAP_dom_sf"/>
</dbReference>
<protein>
    <submittedName>
        <fullName evidence="8">Related to ADP-ribosylation factor GTPase-activating protein GLO3</fullName>
    </submittedName>
</protein>